<reference evidence="1 2" key="1">
    <citation type="submission" date="2019-05" db="EMBL/GenBank/DDBJ databases">
        <title>Another draft genome of Portunus trituberculatus and its Hox gene families provides insights of decapod evolution.</title>
        <authorList>
            <person name="Jeong J.-H."/>
            <person name="Song I."/>
            <person name="Kim S."/>
            <person name="Choi T."/>
            <person name="Kim D."/>
            <person name="Ryu S."/>
            <person name="Kim W."/>
        </authorList>
    </citation>
    <scope>NUCLEOTIDE SEQUENCE [LARGE SCALE GENOMIC DNA]</scope>
    <source>
        <tissue evidence="1">Muscle</tissue>
    </source>
</reference>
<dbReference type="EMBL" id="VSRR010007995">
    <property type="protein sequence ID" value="MPC47910.1"/>
    <property type="molecule type" value="Genomic_DNA"/>
</dbReference>
<dbReference type="Proteomes" id="UP000324222">
    <property type="component" value="Unassembled WGS sequence"/>
</dbReference>
<gene>
    <name evidence="1" type="ORF">E2C01_041671</name>
</gene>
<organism evidence="1 2">
    <name type="scientific">Portunus trituberculatus</name>
    <name type="common">Swimming crab</name>
    <name type="synonym">Neptunus trituberculatus</name>
    <dbReference type="NCBI Taxonomy" id="210409"/>
    <lineage>
        <taxon>Eukaryota</taxon>
        <taxon>Metazoa</taxon>
        <taxon>Ecdysozoa</taxon>
        <taxon>Arthropoda</taxon>
        <taxon>Crustacea</taxon>
        <taxon>Multicrustacea</taxon>
        <taxon>Malacostraca</taxon>
        <taxon>Eumalacostraca</taxon>
        <taxon>Eucarida</taxon>
        <taxon>Decapoda</taxon>
        <taxon>Pleocyemata</taxon>
        <taxon>Brachyura</taxon>
        <taxon>Eubrachyura</taxon>
        <taxon>Portunoidea</taxon>
        <taxon>Portunidae</taxon>
        <taxon>Portuninae</taxon>
        <taxon>Portunus</taxon>
    </lineage>
</organism>
<accession>A0A5B7FJV0</accession>
<keyword evidence="2" id="KW-1185">Reference proteome</keyword>
<sequence length="45" mass="4835">MAGRRNSRHEGAARQTHVSGSLRLILACLEGAKTATLITSLQDDE</sequence>
<name>A0A5B7FJV0_PORTR</name>
<comment type="caution">
    <text evidence="1">The sequence shown here is derived from an EMBL/GenBank/DDBJ whole genome shotgun (WGS) entry which is preliminary data.</text>
</comment>
<protein>
    <submittedName>
        <fullName evidence="1">Uncharacterized protein</fullName>
    </submittedName>
</protein>
<evidence type="ECO:0000313" key="1">
    <source>
        <dbReference type="EMBL" id="MPC47910.1"/>
    </source>
</evidence>
<proteinExistence type="predicted"/>
<evidence type="ECO:0000313" key="2">
    <source>
        <dbReference type="Proteomes" id="UP000324222"/>
    </source>
</evidence>
<dbReference type="AlphaFoldDB" id="A0A5B7FJV0"/>